<protein>
    <submittedName>
        <fullName evidence="3">Uncharacterized protein</fullName>
    </submittedName>
</protein>
<feature type="signal peptide" evidence="2">
    <location>
        <begin position="1"/>
        <end position="22"/>
    </location>
</feature>
<proteinExistence type="predicted"/>
<dbReference type="Proteomes" id="UP001201985">
    <property type="component" value="Unassembled WGS sequence"/>
</dbReference>
<sequence>MRRALLLAGLALPPLLTQPAIAQRPDNASPALQTAAPTGDGAVRVRTGQHNDRGRVVLHLGTLPAYELRRSGQDHELWLRGRYQLNLTGQRPLSELTGMETRQEGAFTVLRLRPACDCVAETGAFDGMLYVDLRPSRTAREPVSPAQLAAARRRLLDDAVRLGLLGQDQAIALLRGGRLPEPAAEASPAVVSSPVPDAAPLPSAPIVAVMPLELPSEPVVSSRIASAAPSTSEPPRDEMARLRETLISRLAILNGTSAPPAVGSPVLSSPGPAAAAPQPIAATATAAAAPPLPNPSFPPPPETAHKPVCTASSFSLAGWAGTQSFTEDLVAVRNLLAESDQGALETAALAEFYVGRELPREALEVLSNRPSEWPAGEVRERLERVRDVARLLGRQPVDVSSPLLMDAADCARPDLPLWRGLQAAVQGNATMLAQIAPRIRAALREVPAELRLAFVGILADAVDEDAESMRTLLGALRGPGGAITQPRPDQLAARALLLARLARTEGNRAEELQQLEAAVAQGGHSLPALQARIRLAALQFGRPGTEGRQAELTLLDASRTYRFDSLGEEAAVLYAQRLLERGDAASALAVADGASQAALRPSTESRGARLAAQALRLLLVDAKGMALPPPGERLALFWQYEGYATPGERGDDIRQGMVRLLLSEGLSDAALDVARQLTPATLQQPAGALLVARAEALAQEGDARRAMALLRSLPPSPEMHRAASVALARLGQPREAAQELSGLDVLADRQRRAGLLFQAQAWSEAASAYAELLRDPTLEPAVRTEATHRLAAAAALAGGKPDVPADLLAADPGIKALLQLSGNAQASPHGVTGARAAIARSREVEKLLSATGNN</sequence>
<dbReference type="EMBL" id="JALBUU010000004">
    <property type="protein sequence ID" value="MCI0754752.1"/>
    <property type="molecule type" value="Genomic_DNA"/>
</dbReference>
<feature type="chain" id="PRO_5046073583" evidence="2">
    <location>
        <begin position="23"/>
        <end position="854"/>
    </location>
</feature>
<evidence type="ECO:0000256" key="1">
    <source>
        <dbReference type="SAM" id="MobiDB-lite"/>
    </source>
</evidence>
<feature type="compositionally biased region" description="Pro residues" evidence="1">
    <location>
        <begin position="290"/>
        <end position="302"/>
    </location>
</feature>
<organism evidence="3 4">
    <name type="scientific">Teichococcus vastitatis</name>
    <dbReference type="NCBI Taxonomy" id="2307076"/>
    <lineage>
        <taxon>Bacteria</taxon>
        <taxon>Pseudomonadati</taxon>
        <taxon>Pseudomonadota</taxon>
        <taxon>Alphaproteobacteria</taxon>
        <taxon>Acetobacterales</taxon>
        <taxon>Roseomonadaceae</taxon>
        <taxon>Roseomonas</taxon>
    </lineage>
</organism>
<reference evidence="3 4" key="1">
    <citation type="submission" date="2022-03" db="EMBL/GenBank/DDBJ databases">
        <title>Complete genome analysis of Roseomonas KG 17.1 : a prolific producer of plant growth promoters.</title>
        <authorList>
            <person name="Saadouli I."/>
            <person name="Najjari A."/>
            <person name="Mosbah A."/>
            <person name="Ouzari H.I."/>
        </authorList>
    </citation>
    <scope>NUCLEOTIDE SEQUENCE [LARGE SCALE GENOMIC DNA]</scope>
    <source>
        <strain evidence="3 4">KG17-1</strain>
    </source>
</reference>
<name>A0ABS9W635_9PROT</name>
<accession>A0ABS9W635</accession>
<evidence type="ECO:0000313" key="4">
    <source>
        <dbReference type="Proteomes" id="UP001201985"/>
    </source>
</evidence>
<evidence type="ECO:0000256" key="2">
    <source>
        <dbReference type="SAM" id="SignalP"/>
    </source>
</evidence>
<feature type="region of interest" description="Disordered" evidence="1">
    <location>
        <begin position="286"/>
        <end position="305"/>
    </location>
</feature>
<comment type="caution">
    <text evidence="3">The sequence shown here is derived from an EMBL/GenBank/DDBJ whole genome shotgun (WGS) entry which is preliminary data.</text>
</comment>
<dbReference type="RefSeq" id="WP_241793039.1">
    <property type="nucleotide sequence ID" value="NZ_JALBUU010000004.1"/>
</dbReference>
<keyword evidence="2" id="KW-0732">Signal</keyword>
<evidence type="ECO:0000313" key="3">
    <source>
        <dbReference type="EMBL" id="MCI0754752.1"/>
    </source>
</evidence>
<gene>
    <name evidence="3" type="ORF">MON41_13400</name>
</gene>
<keyword evidence="4" id="KW-1185">Reference proteome</keyword>